<evidence type="ECO:0000313" key="3">
    <source>
        <dbReference type="Proteomes" id="UP000528945"/>
    </source>
</evidence>
<evidence type="ECO:0000256" key="1">
    <source>
        <dbReference type="SAM" id="Phobius"/>
    </source>
</evidence>
<protein>
    <submittedName>
        <fullName evidence="2">Uncharacterized membrane protein YjgN (DUF898 family)</fullName>
    </submittedName>
</protein>
<name>A0AAW3TV13_9SPHN</name>
<keyword evidence="1" id="KW-0812">Transmembrane</keyword>
<accession>A0AAW3TV13</accession>
<feature type="transmembrane region" description="Helical" evidence="1">
    <location>
        <begin position="20"/>
        <end position="42"/>
    </location>
</feature>
<feature type="transmembrane region" description="Helical" evidence="1">
    <location>
        <begin position="49"/>
        <end position="67"/>
    </location>
</feature>
<comment type="caution">
    <text evidence="2">The sequence shown here is derived from an EMBL/GenBank/DDBJ whole genome shotgun (WGS) entry which is preliminary data.</text>
</comment>
<keyword evidence="3" id="KW-1185">Reference proteome</keyword>
<reference evidence="2 3" key="1">
    <citation type="submission" date="2020-08" db="EMBL/GenBank/DDBJ databases">
        <title>Genomic Encyclopedia of Type Strains, Phase IV (KMG-IV): sequencing the most valuable type-strain genomes for metagenomic binning, comparative biology and taxonomic classification.</title>
        <authorList>
            <person name="Goeker M."/>
        </authorList>
    </citation>
    <scope>NUCLEOTIDE SEQUENCE [LARGE SCALE GENOMIC DNA]</scope>
    <source>
        <strain evidence="2 3">DSM 15581</strain>
    </source>
</reference>
<sequence>MMQERDDGAWFAPKRFGYGAGLPIAWQGWAVLVAYLAVLLAVRHWQPRGGWLVVLTATLVLVWIAAVKTRGGWHWRWRGAR</sequence>
<dbReference type="EMBL" id="JACIDB010000008">
    <property type="protein sequence ID" value="MBB3876757.1"/>
    <property type="molecule type" value="Genomic_DNA"/>
</dbReference>
<keyword evidence="1" id="KW-0472">Membrane</keyword>
<organism evidence="2 3">
    <name type="scientific">Sphingomonas aquatilis</name>
    <dbReference type="NCBI Taxonomy" id="93063"/>
    <lineage>
        <taxon>Bacteria</taxon>
        <taxon>Pseudomonadati</taxon>
        <taxon>Pseudomonadota</taxon>
        <taxon>Alphaproteobacteria</taxon>
        <taxon>Sphingomonadales</taxon>
        <taxon>Sphingomonadaceae</taxon>
        <taxon>Sphingomonas</taxon>
    </lineage>
</organism>
<dbReference type="AlphaFoldDB" id="A0AAW3TV13"/>
<proteinExistence type="predicted"/>
<dbReference type="Proteomes" id="UP000528945">
    <property type="component" value="Unassembled WGS sequence"/>
</dbReference>
<gene>
    <name evidence="2" type="ORF">GGR47_003019</name>
</gene>
<evidence type="ECO:0000313" key="2">
    <source>
        <dbReference type="EMBL" id="MBB3876757.1"/>
    </source>
</evidence>
<dbReference type="RefSeq" id="WP_244305007.1">
    <property type="nucleotide sequence ID" value="NZ_JACIDB010000008.1"/>
</dbReference>
<keyword evidence="1" id="KW-1133">Transmembrane helix</keyword>